<proteinExistence type="predicted"/>
<feature type="compositionally biased region" description="Polar residues" evidence="1">
    <location>
        <begin position="41"/>
        <end position="53"/>
    </location>
</feature>
<feature type="compositionally biased region" description="Polar residues" evidence="1">
    <location>
        <begin position="102"/>
        <end position="125"/>
    </location>
</feature>
<reference evidence="2 3" key="1">
    <citation type="submission" date="2019-05" db="EMBL/GenBank/DDBJ databases">
        <title>Another draft genome of Portunus trituberculatus and its Hox gene families provides insights of decapod evolution.</title>
        <authorList>
            <person name="Jeong J.-H."/>
            <person name="Song I."/>
            <person name="Kim S."/>
            <person name="Choi T."/>
            <person name="Kim D."/>
            <person name="Ryu S."/>
            <person name="Kim W."/>
        </authorList>
    </citation>
    <scope>NUCLEOTIDE SEQUENCE [LARGE SCALE GENOMIC DNA]</scope>
    <source>
        <tissue evidence="2">Muscle</tissue>
    </source>
</reference>
<evidence type="ECO:0000256" key="1">
    <source>
        <dbReference type="SAM" id="MobiDB-lite"/>
    </source>
</evidence>
<comment type="caution">
    <text evidence="2">The sequence shown here is derived from an EMBL/GenBank/DDBJ whole genome shotgun (WGS) entry which is preliminary data.</text>
</comment>
<feature type="region of interest" description="Disordered" evidence="1">
    <location>
        <begin position="24"/>
        <end position="143"/>
    </location>
</feature>
<name>A0A5B7FRA5_PORTR</name>
<feature type="compositionally biased region" description="Basic and acidic residues" evidence="1">
    <location>
        <begin position="59"/>
        <end position="75"/>
    </location>
</feature>
<gene>
    <name evidence="2" type="ORF">E2C01_041282</name>
</gene>
<feature type="compositionally biased region" description="Polar residues" evidence="1">
    <location>
        <begin position="76"/>
        <end position="91"/>
    </location>
</feature>
<dbReference type="OrthoDB" id="9930623at2759"/>
<sequence length="177" mass="19548">MLNISIGLIPPAGEQHLTTMTSNMDSTLNSETDEIKDKPLRNQTKTDVTSELNTFFKVGADDKTQKQDNTHDKQAPKTTDTSENVNTSQGITYKKSRKRNNKGNISTMRESNHGTNTGKHINGSTSKEHKNVTRSNGRQRAMSSTEMVVWLADTLEGILRSGEDSKHRLGTSGKGNE</sequence>
<feature type="compositionally biased region" description="Polar residues" evidence="1">
    <location>
        <begin position="133"/>
        <end position="143"/>
    </location>
</feature>
<evidence type="ECO:0000313" key="2">
    <source>
        <dbReference type="EMBL" id="MPC47533.1"/>
    </source>
</evidence>
<evidence type="ECO:0000313" key="3">
    <source>
        <dbReference type="Proteomes" id="UP000324222"/>
    </source>
</evidence>
<protein>
    <submittedName>
        <fullName evidence="2">Uncharacterized protein</fullName>
    </submittedName>
</protein>
<keyword evidence="3" id="KW-1185">Reference proteome</keyword>
<dbReference type="EMBL" id="VSRR010007788">
    <property type="protein sequence ID" value="MPC47533.1"/>
    <property type="molecule type" value="Genomic_DNA"/>
</dbReference>
<organism evidence="2 3">
    <name type="scientific">Portunus trituberculatus</name>
    <name type="common">Swimming crab</name>
    <name type="synonym">Neptunus trituberculatus</name>
    <dbReference type="NCBI Taxonomy" id="210409"/>
    <lineage>
        <taxon>Eukaryota</taxon>
        <taxon>Metazoa</taxon>
        <taxon>Ecdysozoa</taxon>
        <taxon>Arthropoda</taxon>
        <taxon>Crustacea</taxon>
        <taxon>Multicrustacea</taxon>
        <taxon>Malacostraca</taxon>
        <taxon>Eumalacostraca</taxon>
        <taxon>Eucarida</taxon>
        <taxon>Decapoda</taxon>
        <taxon>Pleocyemata</taxon>
        <taxon>Brachyura</taxon>
        <taxon>Eubrachyura</taxon>
        <taxon>Portunoidea</taxon>
        <taxon>Portunidae</taxon>
        <taxon>Portuninae</taxon>
        <taxon>Portunus</taxon>
    </lineage>
</organism>
<dbReference type="AlphaFoldDB" id="A0A5B7FRA5"/>
<accession>A0A5B7FRA5</accession>
<dbReference type="Proteomes" id="UP000324222">
    <property type="component" value="Unassembled WGS sequence"/>
</dbReference>